<reference evidence="1" key="2">
    <citation type="submission" date="2021-10" db="EMBL/GenBank/DDBJ databases">
        <title>Phylogenomics reveals ancestral predisposition of the termite-cultivated fungus Termitomyces towards a domesticated lifestyle.</title>
        <authorList>
            <person name="Auxier B."/>
            <person name="Grum-Grzhimaylo A."/>
            <person name="Cardenas M.E."/>
            <person name="Lodge J.D."/>
            <person name="Laessoe T."/>
            <person name="Pedersen O."/>
            <person name="Smith M.E."/>
            <person name="Kuyper T.W."/>
            <person name="Franco-Molano E.A."/>
            <person name="Baroni T.J."/>
            <person name="Aanen D.K."/>
        </authorList>
    </citation>
    <scope>NUCLEOTIDE SEQUENCE</scope>
    <source>
        <strain evidence="1">AP01</strain>
        <tissue evidence="1">Mycelium</tissue>
    </source>
</reference>
<gene>
    <name evidence="1" type="ORF">DXG03_003328</name>
</gene>
<accession>A0A9P7G3R6</accession>
<reference evidence="1" key="1">
    <citation type="submission" date="2020-07" db="EMBL/GenBank/DDBJ databases">
        <authorList>
            <person name="Nieuwenhuis M."/>
            <person name="Van De Peppel L.J.J."/>
        </authorList>
    </citation>
    <scope>NUCLEOTIDE SEQUENCE</scope>
    <source>
        <strain evidence="1">AP01</strain>
        <tissue evidence="1">Mycelium</tissue>
    </source>
</reference>
<dbReference type="EMBL" id="JABCKV010000200">
    <property type="protein sequence ID" value="KAG5642275.1"/>
    <property type="molecule type" value="Genomic_DNA"/>
</dbReference>
<comment type="caution">
    <text evidence="1">The sequence shown here is derived from an EMBL/GenBank/DDBJ whole genome shotgun (WGS) entry which is preliminary data.</text>
</comment>
<organism evidence="1 2">
    <name type="scientific">Asterophora parasitica</name>
    <dbReference type="NCBI Taxonomy" id="117018"/>
    <lineage>
        <taxon>Eukaryota</taxon>
        <taxon>Fungi</taxon>
        <taxon>Dikarya</taxon>
        <taxon>Basidiomycota</taxon>
        <taxon>Agaricomycotina</taxon>
        <taxon>Agaricomycetes</taxon>
        <taxon>Agaricomycetidae</taxon>
        <taxon>Agaricales</taxon>
        <taxon>Tricholomatineae</taxon>
        <taxon>Lyophyllaceae</taxon>
        <taxon>Asterophora</taxon>
    </lineage>
</organism>
<evidence type="ECO:0000313" key="1">
    <source>
        <dbReference type="EMBL" id="KAG5642275.1"/>
    </source>
</evidence>
<protein>
    <recommendedName>
        <fullName evidence="3">F-box domain-containing protein</fullName>
    </recommendedName>
</protein>
<name>A0A9P7G3R6_9AGAR</name>
<keyword evidence="2" id="KW-1185">Reference proteome</keyword>
<sequence>MLPEDILIHIIEHLPNDRNTLSKFFTTARVFTRPSQRRIYRTCVLQLEKRSHMERLTRRLIESPHLVLYIETLVLSMDPFLYVGTEVPPVGRPLALVLSLLLDRLTALRSLSIDSGPYSDEPSLEWTYLPPELQDSFLRLFRLPSLVSIHIDGGILPVSVFARSSQLKMLRLSNSSSNTRLESVLGVDPPVAAVFGLPPSDGSRDRDQVNVRLETYTIEALALEDRHVEHLATVIDFSQLRALIWVDATEGCIRIAEKMVRLCSRTLERIRWVAPLSFTPYDGM</sequence>
<dbReference type="Proteomes" id="UP000775547">
    <property type="component" value="Unassembled WGS sequence"/>
</dbReference>
<evidence type="ECO:0000313" key="2">
    <source>
        <dbReference type="Proteomes" id="UP000775547"/>
    </source>
</evidence>
<proteinExistence type="predicted"/>
<dbReference type="AlphaFoldDB" id="A0A9P7G3R6"/>
<evidence type="ECO:0008006" key="3">
    <source>
        <dbReference type="Google" id="ProtNLM"/>
    </source>
</evidence>